<gene>
    <name evidence="2" type="ORF">CCUS01_16218</name>
</gene>
<feature type="region of interest" description="Disordered" evidence="1">
    <location>
        <begin position="241"/>
        <end position="284"/>
    </location>
</feature>
<feature type="compositionally biased region" description="Polar residues" evidence="1">
    <location>
        <begin position="264"/>
        <end position="282"/>
    </location>
</feature>
<protein>
    <submittedName>
        <fullName evidence="2">Uncharacterized protein</fullName>
    </submittedName>
</protein>
<dbReference type="EMBL" id="MPDP01000109">
    <property type="protein sequence ID" value="KAK1480469.1"/>
    <property type="molecule type" value="Genomic_DNA"/>
</dbReference>
<evidence type="ECO:0000256" key="1">
    <source>
        <dbReference type="SAM" id="MobiDB-lite"/>
    </source>
</evidence>
<dbReference type="AlphaFoldDB" id="A0AAI9Y4G2"/>
<feature type="region of interest" description="Disordered" evidence="1">
    <location>
        <begin position="502"/>
        <end position="529"/>
    </location>
</feature>
<proteinExistence type="predicted"/>
<sequence length="542" mass="57988">MTPRQTGKISQMLGAGNLSEGWKLGGGGGCECNAGLTGEVFRPSPPAPFSSFVTFCLCIQYVQSISGRTREKSHANLLGFKERIPDFYRRQSTRDEEQSAAAAAAAAPAACLIESEGDAKKCVYRVVWTDMCICICMCMRVPGVAGRGWAAVLHLDTYNTSFGLSQSLPLQLVGLYDRCTHNLMHAVFSVQEPSLEMPPLPANKQTLFAQRSSAAAAAVVDTNVRHMRGYGKRAAIPTYAQDGRRAAGGQKHPGHDPGPGKVPSNGQATAYNSRAQPPSSDRGSFLRGGGMLVVYIPVRPCFPDAWSYRTPLRLDASLLSNKFNGPDVKNAGLFINSGLFAVCGCSFVKMSHISHSPSRAWMVKGAGNGGFLTDDRWAYDPMEKTRDETKKDIQSEKTVAGIESAVVRSPHVSPTHRRETARSAVGISMFLRGGLELFKLTNEGPIGRLTGDGVPKQKLKTQKTGEEEKEEGVRGTAVQAHSPSSSSSSFVFFAIASCHLPPREKPPQAAGKDTGQGSPASAASFGYRAIGSPAAERQAMIG</sequence>
<comment type="caution">
    <text evidence="2">The sequence shown here is derived from an EMBL/GenBank/DDBJ whole genome shotgun (WGS) entry which is preliminary data.</text>
</comment>
<name>A0AAI9Y4G2_9PEZI</name>
<keyword evidence="3" id="KW-1185">Reference proteome</keyword>
<dbReference type="Proteomes" id="UP001239213">
    <property type="component" value="Unassembled WGS sequence"/>
</dbReference>
<accession>A0AAI9Y4G2</accession>
<organism evidence="2 3">
    <name type="scientific">Colletotrichum cuscutae</name>
    <dbReference type="NCBI Taxonomy" id="1209917"/>
    <lineage>
        <taxon>Eukaryota</taxon>
        <taxon>Fungi</taxon>
        <taxon>Dikarya</taxon>
        <taxon>Ascomycota</taxon>
        <taxon>Pezizomycotina</taxon>
        <taxon>Sordariomycetes</taxon>
        <taxon>Hypocreomycetidae</taxon>
        <taxon>Glomerellales</taxon>
        <taxon>Glomerellaceae</taxon>
        <taxon>Colletotrichum</taxon>
        <taxon>Colletotrichum acutatum species complex</taxon>
    </lineage>
</organism>
<reference evidence="2" key="1">
    <citation type="submission" date="2016-11" db="EMBL/GenBank/DDBJ databases">
        <title>The genome sequence of Colletotrichum cuscutae.</title>
        <authorList>
            <person name="Baroncelli R."/>
        </authorList>
    </citation>
    <scope>NUCLEOTIDE SEQUENCE</scope>
    <source>
        <strain evidence="2">IMI 304802</strain>
    </source>
</reference>
<evidence type="ECO:0000313" key="2">
    <source>
        <dbReference type="EMBL" id="KAK1480469.1"/>
    </source>
</evidence>
<feature type="region of interest" description="Disordered" evidence="1">
    <location>
        <begin position="448"/>
        <end position="485"/>
    </location>
</feature>
<evidence type="ECO:0000313" key="3">
    <source>
        <dbReference type="Proteomes" id="UP001239213"/>
    </source>
</evidence>